<accession>A0A0M3AL57</accession>
<organism evidence="2 3">
    <name type="scientific">Sphingobium chungbukense</name>
    <dbReference type="NCBI Taxonomy" id="56193"/>
    <lineage>
        <taxon>Bacteria</taxon>
        <taxon>Pseudomonadati</taxon>
        <taxon>Pseudomonadota</taxon>
        <taxon>Alphaproteobacteria</taxon>
        <taxon>Sphingomonadales</taxon>
        <taxon>Sphingomonadaceae</taxon>
        <taxon>Sphingobium</taxon>
    </lineage>
</organism>
<keyword evidence="3" id="KW-1185">Reference proteome</keyword>
<dbReference type="PANTHER" id="PTHR43194">
    <property type="entry name" value="HYDROLASE ALPHA/BETA FOLD FAMILY"/>
    <property type="match status" value="1"/>
</dbReference>
<gene>
    <name evidence="2" type="ORF">YP76_23835</name>
</gene>
<evidence type="ECO:0000313" key="3">
    <source>
        <dbReference type="Proteomes" id="UP000033874"/>
    </source>
</evidence>
<dbReference type="InterPro" id="IPR029058">
    <property type="entry name" value="AB_hydrolase_fold"/>
</dbReference>
<evidence type="ECO:0000313" key="2">
    <source>
        <dbReference type="EMBL" id="KKW89686.1"/>
    </source>
</evidence>
<proteinExistence type="predicted"/>
<name>A0A0M3AL57_9SPHN</name>
<dbReference type="STRING" id="56193.YP76_23835"/>
<dbReference type="PATRIC" id="fig|56193.3.peg.5023"/>
<evidence type="ECO:0000259" key="1">
    <source>
        <dbReference type="Pfam" id="PF12697"/>
    </source>
</evidence>
<dbReference type="EMBL" id="LBIC01000018">
    <property type="protein sequence ID" value="KKW89686.1"/>
    <property type="molecule type" value="Genomic_DNA"/>
</dbReference>
<sequence length="275" mass="29694">MDGSPFGYNVHANGIRHHLVRHGAPGWRQMLLVPGITSPAVTWDFVAARLAETYEVHVLDVRGRGLSQAGDLDYSLDAMADDVVALTGVLDLDRPVILGHSMGARTAIRAARKAPGIFAGLILADPPVSGPGRRPYPSAWPWYEDSILLAQRGCSAEEMKAFCPTWTQDQRALRAEWLHTCELRAIDAAYKGFHTDDVHADLPHLDLPIRLVVAGGSPVIETADIEEIRTLAPGIEVVTVEGAGHMIPWDDLDGFLGAVAGFQADIKEATANGSR</sequence>
<dbReference type="InterPro" id="IPR000073">
    <property type="entry name" value="AB_hydrolase_1"/>
</dbReference>
<dbReference type="AlphaFoldDB" id="A0A0M3AL57"/>
<dbReference type="PANTHER" id="PTHR43194:SF2">
    <property type="entry name" value="PEROXISOMAL MEMBRANE PROTEIN LPX1"/>
    <property type="match status" value="1"/>
</dbReference>
<protein>
    <submittedName>
        <fullName evidence="2">Alpha/beta hydrolase</fullName>
    </submittedName>
</protein>
<dbReference type="Gene3D" id="3.40.50.1820">
    <property type="entry name" value="alpha/beta hydrolase"/>
    <property type="match status" value="1"/>
</dbReference>
<comment type="caution">
    <text evidence="2">The sequence shown here is derived from an EMBL/GenBank/DDBJ whole genome shotgun (WGS) entry which is preliminary data.</text>
</comment>
<dbReference type="InterPro" id="IPR050228">
    <property type="entry name" value="Carboxylesterase_BioH"/>
</dbReference>
<reference evidence="2 3" key="1">
    <citation type="submission" date="2015-04" db="EMBL/GenBank/DDBJ databases">
        <title>Genome sequence of aromatic hydrocarbons-degrading Sphingobium chungbukense DJ77.</title>
        <authorList>
            <person name="Kim Y.-C."/>
            <person name="Chae J.-C."/>
        </authorList>
    </citation>
    <scope>NUCLEOTIDE SEQUENCE [LARGE SCALE GENOMIC DNA]</scope>
    <source>
        <strain evidence="2 3">DJ77</strain>
    </source>
</reference>
<dbReference type="SUPFAM" id="SSF53474">
    <property type="entry name" value="alpha/beta-Hydrolases"/>
    <property type="match status" value="1"/>
</dbReference>
<dbReference type="Pfam" id="PF12697">
    <property type="entry name" value="Abhydrolase_6"/>
    <property type="match status" value="1"/>
</dbReference>
<dbReference type="Proteomes" id="UP000033874">
    <property type="component" value="Unassembled WGS sequence"/>
</dbReference>
<keyword evidence="2" id="KW-0378">Hydrolase</keyword>
<dbReference type="GO" id="GO:0016787">
    <property type="term" value="F:hydrolase activity"/>
    <property type="evidence" value="ECO:0007669"/>
    <property type="project" value="UniProtKB-KW"/>
</dbReference>
<feature type="domain" description="AB hydrolase-1" evidence="1">
    <location>
        <begin position="31"/>
        <end position="251"/>
    </location>
</feature>
<dbReference type="RefSeq" id="WP_046765898.1">
    <property type="nucleotide sequence ID" value="NZ_LBIC01000018.1"/>
</dbReference>